<sequence length="114" mass="13629">MFLTCCLNVYSMLLKTQINFIDNEIILSLDLQPPYKAILKNFYIFTKKKNLYIFYLYNILILLIGSLKDIQQTLGLIILFILQTKLISKMNYQMENYFFKNSRFLFSISQIQTQ</sequence>
<keyword evidence="1" id="KW-1133">Transmembrane helix</keyword>
<dbReference type="EMBL" id="CAJJDN010000363">
    <property type="protein sequence ID" value="CAD8131037.1"/>
    <property type="molecule type" value="Genomic_DNA"/>
</dbReference>
<comment type="caution">
    <text evidence="2">The sequence shown here is derived from an EMBL/GenBank/DDBJ whole genome shotgun (WGS) entry which is preliminary data.</text>
</comment>
<name>A0A8S1RUM0_9CILI</name>
<accession>A0A8S1RUM0</accession>
<keyword evidence="3" id="KW-1185">Reference proteome</keyword>
<keyword evidence="1" id="KW-0812">Transmembrane</keyword>
<evidence type="ECO:0000256" key="1">
    <source>
        <dbReference type="SAM" id="Phobius"/>
    </source>
</evidence>
<keyword evidence="1" id="KW-0472">Membrane</keyword>
<proteinExistence type="predicted"/>
<dbReference type="Proteomes" id="UP000692954">
    <property type="component" value="Unassembled WGS sequence"/>
</dbReference>
<evidence type="ECO:0000313" key="2">
    <source>
        <dbReference type="EMBL" id="CAD8131037.1"/>
    </source>
</evidence>
<reference evidence="2" key="1">
    <citation type="submission" date="2021-01" db="EMBL/GenBank/DDBJ databases">
        <authorList>
            <consortium name="Genoscope - CEA"/>
            <person name="William W."/>
        </authorList>
    </citation>
    <scope>NUCLEOTIDE SEQUENCE</scope>
</reference>
<dbReference type="AlphaFoldDB" id="A0A8S1RUM0"/>
<gene>
    <name evidence="2" type="ORF">PSON_ATCC_30995.1.T3630002</name>
</gene>
<feature type="transmembrane region" description="Helical" evidence="1">
    <location>
        <begin position="50"/>
        <end position="67"/>
    </location>
</feature>
<protein>
    <recommendedName>
        <fullName evidence="4">Transmembrane protein</fullName>
    </recommendedName>
</protein>
<evidence type="ECO:0000313" key="3">
    <source>
        <dbReference type="Proteomes" id="UP000692954"/>
    </source>
</evidence>
<evidence type="ECO:0008006" key="4">
    <source>
        <dbReference type="Google" id="ProtNLM"/>
    </source>
</evidence>
<organism evidence="2 3">
    <name type="scientific">Paramecium sonneborni</name>
    <dbReference type="NCBI Taxonomy" id="65129"/>
    <lineage>
        <taxon>Eukaryota</taxon>
        <taxon>Sar</taxon>
        <taxon>Alveolata</taxon>
        <taxon>Ciliophora</taxon>
        <taxon>Intramacronucleata</taxon>
        <taxon>Oligohymenophorea</taxon>
        <taxon>Peniculida</taxon>
        <taxon>Parameciidae</taxon>
        <taxon>Paramecium</taxon>
    </lineage>
</organism>